<evidence type="ECO:0000256" key="1">
    <source>
        <dbReference type="ARBA" id="ARBA00007754"/>
    </source>
</evidence>
<dbReference type="Gene3D" id="3.20.20.80">
    <property type="entry name" value="Glycosidases"/>
    <property type="match status" value="1"/>
</dbReference>
<dbReference type="AlphaFoldDB" id="A0A387BD18"/>
<reference evidence="9" key="1">
    <citation type="submission" date="2018-09" db="EMBL/GenBank/DDBJ databases">
        <title>Genome sequencing of strain 2DFWR-13.</title>
        <authorList>
            <person name="Heo J."/>
            <person name="Kim S.-J."/>
            <person name="Kwon S.-W."/>
        </authorList>
    </citation>
    <scope>NUCLEOTIDE SEQUENCE [LARGE SCALE GENOMIC DNA]</scope>
    <source>
        <strain evidence="9">2DFWR-13</strain>
    </source>
</reference>
<keyword evidence="3 4" id="KW-0326">Glycosidase</keyword>
<proteinExistence type="inferred from homology"/>
<name>A0A387BD18_9MICO</name>
<dbReference type="PANTHER" id="PTHR40079:SF4">
    <property type="entry name" value="GH26 DOMAIN-CONTAINING PROTEIN-RELATED"/>
    <property type="match status" value="1"/>
</dbReference>
<dbReference type="InterPro" id="IPR022790">
    <property type="entry name" value="GH26_dom"/>
</dbReference>
<dbReference type="SUPFAM" id="SSF51445">
    <property type="entry name" value="(Trans)glycosidases"/>
    <property type="match status" value="1"/>
</dbReference>
<evidence type="ECO:0000256" key="2">
    <source>
        <dbReference type="ARBA" id="ARBA00022801"/>
    </source>
</evidence>
<feature type="active site" description="Nucleophile" evidence="4">
    <location>
        <position position="390"/>
    </location>
</feature>
<gene>
    <name evidence="8" type="ORF">D7I47_12470</name>
</gene>
<evidence type="ECO:0000256" key="4">
    <source>
        <dbReference type="PROSITE-ProRule" id="PRU01100"/>
    </source>
</evidence>
<feature type="domain" description="GH26" evidence="7">
    <location>
        <begin position="138"/>
        <end position="448"/>
    </location>
</feature>
<dbReference type="GO" id="GO:0006080">
    <property type="term" value="P:substituted mannan metabolic process"/>
    <property type="evidence" value="ECO:0007669"/>
    <property type="project" value="InterPro"/>
</dbReference>
<dbReference type="PROSITE" id="PS51764">
    <property type="entry name" value="GH26"/>
    <property type="match status" value="1"/>
</dbReference>
<feature type="region of interest" description="Disordered" evidence="6">
    <location>
        <begin position="119"/>
        <end position="142"/>
    </location>
</feature>
<dbReference type="EMBL" id="CP032630">
    <property type="protein sequence ID" value="AYF98985.1"/>
    <property type="molecule type" value="Genomic_DNA"/>
</dbReference>
<keyword evidence="2 4" id="KW-0378">Hydrolase</keyword>
<dbReference type="PANTHER" id="PTHR40079">
    <property type="entry name" value="MANNAN ENDO-1,4-BETA-MANNOSIDASE E-RELATED"/>
    <property type="match status" value="1"/>
</dbReference>
<keyword evidence="9" id="KW-1185">Reference proteome</keyword>
<dbReference type="InterPro" id="IPR000805">
    <property type="entry name" value="Glyco_hydro_26"/>
</dbReference>
<evidence type="ECO:0000313" key="8">
    <source>
        <dbReference type="EMBL" id="AYF98985.1"/>
    </source>
</evidence>
<evidence type="ECO:0000256" key="6">
    <source>
        <dbReference type="SAM" id="MobiDB-lite"/>
    </source>
</evidence>
<evidence type="ECO:0000259" key="7">
    <source>
        <dbReference type="PROSITE" id="PS51764"/>
    </source>
</evidence>
<dbReference type="RefSeq" id="WP_120763354.1">
    <property type="nucleotide sequence ID" value="NZ_CP032630.1"/>
</dbReference>
<dbReference type="InterPro" id="IPR017853">
    <property type="entry name" value="GH"/>
</dbReference>
<dbReference type="GO" id="GO:0016985">
    <property type="term" value="F:mannan endo-1,4-beta-mannosidase activity"/>
    <property type="evidence" value="ECO:0007669"/>
    <property type="project" value="InterPro"/>
</dbReference>
<feature type="active site" description="Proton donor" evidence="4">
    <location>
        <position position="268"/>
    </location>
</feature>
<dbReference type="KEGG" id="lyd:D7I47_12470"/>
<dbReference type="OrthoDB" id="9816550at2"/>
<dbReference type="Pfam" id="PF02156">
    <property type="entry name" value="Glyco_hydro_26"/>
    <property type="match status" value="1"/>
</dbReference>
<keyword evidence="5" id="KW-0175">Coiled coil</keyword>
<feature type="coiled-coil region" evidence="5">
    <location>
        <begin position="61"/>
        <end position="95"/>
    </location>
</feature>
<sequence length="471" mass="51356">MPSVTAARSWWAVSRTRSRFTAVAATALVLALGAISVVVWTSPDISPVQQTLRVAEGLQQADADAKEREQLLARIDALEAQVDSLTEGKADAEQALAESDGTLQATLRELALLKDASAARSTAPVTTTTPRSQTPTVAPAAPVTAPSKAELLAPDALYYGMYTEQAPHNWATLDATSAKVGALPSMVGYFGGWDEEFRADAVTRSWSRGMLPMLTWESRPIQAQNDVVDEPDYSLPRIIDGAFDEYLHRYAQQIVATGLPLAIRLDHEMNGIWYPWSETNASGGSLNGNSPGDYVKMWQHVHDIFQQEGANDLVIWVWAPNRIDNLPKANRSAEFLQRLYPGDDYVDWVGMSGYLRPPYTDASSYTFDATFGATLTQLRALTDKPIVLAEVAASETEGHKPEWVASFFEGLADPANDDVVGFGWFSLAVTTYVQGERATNDWRIDSRADSLAAFQAGLTSLGDHVKTQPNG</sequence>
<organism evidence="8 9">
    <name type="scientific">Protaetiibacter intestinalis</name>
    <dbReference type="NCBI Taxonomy" id="2419774"/>
    <lineage>
        <taxon>Bacteria</taxon>
        <taxon>Bacillati</taxon>
        <taxon>Actinomycetota</taxon>
        <taxon>Actinomycetes</taxon>
        <taxon>Micrococcales</taxon>
        <taxon>Microbacteriaceae</taxon>
        <taxon>Protaetiibacter</taxon>
    </lineage>
</organism>
<dbReference type="Proteomes" id="UP000278886">
    <property type="component" value="Chromosome"/>
</dbReference>
<evidence type="ECO:0000313" key="9">
    <source>
        <dbReference type="Proteomes" id="UP000278886"/>
    </source>
</evidence>
<accession>A0A387BD18</accession>
<evidence type="ECO:0000256" key="3">
    <source>
        <dbReference type="ARBA" id="ARBA00023295"/>
    </source>
</evidence>
<evidence type="ECO:0000256" key="5">
    <source>
        <dbReference type="SAM" id="Coils"/>
    </source>
</evidence>
<protein>
    <recommendedName>
        <fullName evidence="7">GH26 domain-containing protein</fullName>
    </recommendedName>
</protein>
<comment type="similarity">
    <text evidence="1 4">Belongs to the glycosyl hydrolase 26 family.</text>
</comment>